<proteinExistence type="predicted"/>
<protein>
    <submittedName>
        <fullName evidence="1">Uncharacterized protein</fullName>
    </submittedName>
</protein>
<accession>A0A8B9JTY8</accession>
<sequence>MALLLEHRFLQIPNSSQIHTGAFLDSVSHLPPFFGEVMWISTRLRL</sequence>
<evidence type="ECO:0000313" key="1">
    <source>
        <dbReference type="Ensembl" id="ENSAMXP00005026779.1"/>
    </source>
</evidence>
<name>A0A8B9JTY8_ASTMX</name>
<organism evidence="1 2">
    <name type="scientific">Astyanax mexicanus</name>
    <name type="common">Blind cave fish</name>
    <name type="synonym">Astyanax fasciatus mexicanus</name>
    <dbReference type="NCBI Taxonomy" id="7994"/>
    <lineage>
        <taxon>Eukaryota</taxon>
        <taxon>Metazoa</taxon>
        <taxon>Chordata</taxon>
        <taxon>Craniata</taxon>
        <taxon>Vertebrata</taxon>
        <taxon>Euteleostomi</taxon>
        <taxon>Actinopterygii</taxon>
        <taxon>Neopterygii</taxon>
        <taxon>Teleostei</taxon>
        <taxon>Ostariophysi</taxon>
        <taxon>Characiformes</taxon>
        <taxon>Characoidei</taxon>
        <taxon>Acestrorhamphidae</taxon>
        <taxon>Acestrorhamphinae</taxon>
        <taxon>Astyanax</taxon>
    </lineage>
</organism>
<evidence type="ECO:0000313" key="2">
    <source>
        <dbReference type="Proteomes" id="UP000694621"/>
    </source>
</evidence>
<dbReference type="Proteomes" id="UP000694621">
    <property type="component" value="Unplaced"/>
</dbReference>
<dbReference type="AlphaFoldDB" id="A0A8B9JTY8"/>
<dbReference type="Ensembl" id="ENSAMXT00005029475.1">
    <property type="protein sequence ID" value="ENSAMXP00005026779.1"/>
    <property type="gene ID" value="ENSAMXG00005013478.1"/>
</dbReference>
<reference evidence="1" key="1">
    <citation type="submission" date="2025-08" db="UniProtKB">
        <authorList>
            <consortium name="Ensembl"/>
        </authorList>
    </citation>
    <scope>IDENTIFICATION</scope>
</reference>